<dbReference type="RefSeq" id="WP_379725467.1">
    <property type="nucleotide sequence ID" value="NZ_JBHRYJ010000002.1"/>
</dbReference>
<accession>A0ABV7VEE8</accession>
<feature type="domain" description="Epoxide hydrolase N-terminal" evidence="4">
    <location>
        <begin position="8"/>
        <end position="119"/>
    </location>
</feature>
<proteinExistence type="inferred from homology"/>
<evidence type="ECO:0000259" key="4">
    <source>
        <dbReference type="Pfam" id="PF06441"/>
    </source>
</evidence>
<evidence type="ECO:0000256" key="1">
    <source>
        <dbReference type="ARBA" id="ARBA00010088"/>
    </source>
</evidence>
<dbReference type="Gene3D" id="3.40.50.1820">
    <property type="entry name" value="alpha/beta hydrolase"/>
    <property type="match status" value="1"/>
</dbReference>
<evidence type="ECO:0000256" key="2">
    <source>
        <dbReference type="ARBA" id="ARBA00022797"/>
    </source>
</evidence>
<organism evidence="5 6">
    <name type="scientific">Ferrovibrio xuzhouensis</name>
    <dbReference type="NCBI Taxonomy" id="1576914"/>
    <lineage>
        <taxon>Bacteria</taxon>
        <taxon>Pseudomonadati</taxon>
        <taxon>Pseudomonadota</taxon>
        <taxon>Alphaproteobacteria</taxon>
        <taxon>Rhodospirillales</taxon>
        <taxon>Rhodospirillaceae</taxon>
        <taxon>Ferrovibrio</taxon>
    </lineage>
</organism>
<reference evidence="6" key="1">
    <citation type="journal article" date="2019" name="Int. J. Syst. Evol. Microbiol.">
        <title>The Global Catalogue of Microorganisms (GCM) 10K type strain sequencing project: providing services to taxonomists for standard genome sequencing and annotation.</title>
        <authorList>
            <consortium name="The Broad Institute Genomics Platform"/>
            <consortium name="The Broad Institute Genome Sequencing Center for Infectious Disease"/>
            <person name="Wu L."/>
            <person name="Ma J."/>
        </authorList>
    </citation>
    <scope>NUCLEOTIDE SEQUENCE [LARGE SCALE GENOMIC DNA]</scope>
    <source>
        <strain evidence="6">KCTC 42182</strain>
    </source>
</reference>
<sequence length="395" mass="43906">MRLAATAEKFSIAIPDAALADLRQRLALTRWPAEPAGAAWQYGSNGDYMRRFVARWQKGFDWRRWEARLNAFAQYRLPLQRPDDGGGTQMVHVLVEPGSGPAPRPLLLTHGWPGSVFEFLEVIEPLAHPERFGGKAEDAFTVICPSLPGYGFSMPLDRPIGPRAIARLWRDLMVDGLGIDRFFVQAGDWGSIVSSWLGLDFPAHVAALHLNMVPLRPPLTKDGPPLSAAETDWIRRVKKLQASESGYHAIQATKPSTLGFAMADSPAGMAAWIVEKFHGFPRGRAERDPPFAMDHIIANVAYYWLTGSMVTATWLYRAAAETHGLALQPGDFITPATGFLLPPWDLVPPPPAGWLERGYNVVRRRDLPQGGHFVAMEQPQAFIEDLRDFFSKHSL</sequence>
<dbReference type="InterPro" id="IPR016292">
    <property type="entry name" value="Epoxide_hydrolase"/>
</dbReference>
<dbReference type="PANTHER" id="PTHR21661">
    <property type="entry name" value="EPOXIDE HYDROLASE 1-RELATED"/>
    <property type="match status" value="1"/>
</dbReference>
<keyword evidence="3 5" id="KW-0378">Hydrolase</keyword>
<comment type="caution">
    <text evidence="5">The sequence shown here is derived from an EMBL/GenBank/DDBJ whole genome shotgun (WGS) entry which is preliminary data.</text>
</comment>
<comment type="similarity">
    <text evidence="1">Belongs to the peptidase S33 family.</text>
</comment>
<gene>
    <name evidence="5" type="ORF">ACFOOQ_10075</name>
</gene>
<dbReference type="InterPro" id="IPR029058">
    <property type="entry name" value="AB_hydrolase_fold"/>
</dbReference>
<dbReference type="EMBL" id="JBHRYJ010000002">
    <property type="protein sequence ID" value="MFC3675890.1"/>
    <property type="molecule type" value="Genomic_DNA"/>
</dbReference>
<dbReference type="InterPro" id="IPR010497">
    <property type="entry name" value="Epoxide_hydro_N"/>
</dbReference>
<dbReference type="InterPro" id="IPR000639">
    <property type="entry name" value="Epox_hydrolase-like"/>
</dbReference>
<dbReference type="PIRSF" id="PIRSF001112">
    <property type="entry name" value="Epoxide_hydrolase"/>
    <property type="match status" value="1"/>
</dbReference>
<dbReference type="EC" id="3.-.-.-" evidence="5"/>
<dbReference type="GO" id="GO:0016787">
    <property type="term" value="F:hydrolase activity"/>
    <property type="evidence" value="ECO:0007669"/>
    <property type="project" value="UniProtKB-KW"/>
</dbReference>
<dbReference type="PRINTS" id="PR00412">
    <property type="entry name" value="EPOXHYDRLASE"/>
</dbReference>
<evidence type="ECO:0000313" key="6">
    <source>
        <dbReference type="Proteomes" id="UP001595711"/>
    </source>
</evidence>
<keyword evidence="6" id="KW-1185">Reference proteome</keyword>
<dbReference type="PANTHER" id="PTHR21661:SF35">
    <property type="entry name" value="EPOXIDE HYDROLASE"/>
    <property type="match status" value="1"/>
</dbReference>
<protein>
    <submittedName>
        <fullName evidence="5">Epoxide hydrolase family protein</fullName>
        <ecNumber evidence="5">3.-.-.-</ecNumber>
    </submittedName>
</protein>
<dbReference type="SUPFAM" id="SSF53474">
    <property type="entry name" value="alpha/beta-Hydrolases"/>
    <property type="match status" value="1"/>
</dbReference>
<evidence type="ECO:0000256" key="3">
    <source>
        <dbReference type="ARBA" id="ARBA00022801"/>
    </source>
</evidence>
<dbReference type="Proteomes" id="UP001595711">
    <property type="component" value="Unassembled WGS sequence"/>
</dbReference>
<name>A0ABV7VEE8_9PROT</name>
<dbReference type="Pfam" id="PF06441">
    <property type="entry name" value="EHN"/>
    <property type="match status" value="1"/>
</dbReference>
<keyword evidence="2" id="KW-0058">Aromatic hydrocarbons catabolism</keyword>
<evidence type="ECO:0000313" key="5">
    <source>
        <dbReference type="EMBL" id="MFC3675890.1"/>
    </source>
</evidence>